<dbReference type="Proteomes" id="UP000009149">
    <property type="component" value="Chromosome"/>
</dbReference>
<evidence type="ECO:0000313" key="1">
    <source>
        <dbReference type="EMBL" id="ACD83324.1"/>
    </source>
</evidence>
<gene>
    <name evidence="1" type="ordered locus">Minf_1270</name>
</gene>
<dbReference type="KEGG" id="min:Minf_1270"/>
<proteinExistence type="predicted"/>
<evidence type="ECO:0000313" key="2">
    <source>
        <dbReference type="Proteomes" id="UP000009149"/>
    </source>
</evidence>
<sequence length="76" mass="8529">MATVQSKEKNKLFILGRLSKNCTSSVDAKKPICSLTMQAFIGTIPDHPPSSFFWTYQGNLIRGRFLPIHGPNCFLE</sequence>
<dbReference type="EMBL" id="CP000975">
    <property type="protein sequence ID" value="ACD83324.1"/>
    <property type="molecule type" value="Genomic_DNA"/>
</dbReference>
<dbReference type="STRING" id="481448.Minf_1270"/>
<dbReference type="HOGENOM" id="CLU_2650287_0_0_0"/>
<organism evidence="1 2">
    <name type="scientific">Methylacidiphilum infernorum (isolate V4)</name>
    <name type="common">Methylokorus infernorum (strain V4)</name>
    <dbReference type="NCBI Taxonomy" id="481448"/>
    <lineage>
        <taxon>Bacteria</taxon>
        <taxon>Pseudomonadati</taxon>
        <taxon>Verrucomicrobiota</taxon>
        <taxon>Methylacidiphilae</taxon>
        <taxon>Methylacidiphilales</taxon>
        <taxon>Methylacidiphilaceae</taxon>
        <taxon>Methylacidiphilum (ex Ratnadevi et al. 2023)</taxon>
    </lineage>
</organism>
<name>B3DVH1_METI4</name>
<protein>
    <submittedName>
        <fullName evidence="1">Uncharacterized protein</fullName>
    </submittedName>
</protein>
<dbReference type="AlphaFoldDB" id="B3DVH1"/>
<reference evidence="1 2" key="1">
    <citation type="journal article" date="2008" name="Biol. Direct">
        <title>Complete genome sequence of the extremely acidophilic methanotroph isolate V4, Methylacidiphilum infernorum, a representative of the bacterial phylum Verrucomicrobia.</title>
        <authorList>
            <person name="Hou S."/>
            <person name="Makarova K.S."/>
            <person name="Saw J.H."/>
            <person name="Senin P."/>
            <person name="Ly B.V."/>
            <person name="Zhou Z."/>
            <person name="Ren Y."/>
            <person name="Wang J."/>
            <person name="Galperin M.Y."/>
            <person name="Omelchenko M.V."/>
            <person name="Wolf Y.I."/>
            <person name="Yutin N."/>
            <person name="Koonin E.V."/>
            <person name="Stott M.B."/>
            <person name="Mountain B.W."/>
            <person name="Crowe M.A."/>
            <person name="Smirnova A.V."/>
            <person name="Dunfield P.F."/>
            <person name="Feng L."/>
            <person name="Wang L."/>
            <person name="Alam M."/>
        </authorList>
    </citation>
    <scope>NUCLEOTIDE SEQUENCE [LARGE SCALE GENOMIC DNA]</scope>
    <source>
        <strain evidence="2">Isolate V4</strain>
    </source>
</reference>
<accession>B3DVH1</accession>